<organism evidence="2 3">
    <name type="scientific">Helianthus annuus</name>
    <name type="common">Common sunflower</name>
    <dbReference type="NCBI Taxonomy" id="4232"/>
    <lineage>
        <taxon>Eukaryota</taxon>
        <taxon>Viridiplantae</taxon>
        <taxon>Streptophyta</taxon>
        <taxon>Embryophyta</taxon>
        <taxon>Tracheophyta</taxon>
        <taxon>Spermatophyta</taxon>
        <taxon>Magnoliopsida</taxon>
        <taxon>eudicotyledons</taxon>
        <taxon>Gunneridae</taxon>
        <taxon>Pentapetalae</taxon>
        <taxon>asterids</taxon>
        <taxon>campanulids</taxon>
        <taxon>Asterales</taxon>
        <taxon>Asteraceae</taxon>
        <taxon>Asteroideae</taxon>
        <taxon>Heliantheae alliance</taxon>
        <taxon>Heliantheae</taxon>
        <taxon>Helianthus</taxon>
    </lineage>
</organism>
<dbReference type="PANTHER" id="PTHR42811">
    <property type="entry name" value="SERINE ACETYLTRANSFERASE"/>
    <property type="match status" value="1"/>
</dbReference>
<dbReference type="GO" id="GO:0009001">
    <property type="term" value="F:serine O-acetyltransferase activity"/>
    <property type="evidence" value="ECO:0000318"/>
    <property type="project" value="GO_Central"/>
</dbReference>
<reference evidence="1" key="3">
    <citation type="submission" date="2020-06" db="EMBL/GenBank/DDBJ databases">
        <title>Helianthus annuus Genome sequencing and assembly Release 2.</title>
        <authorList>
            <person name="Gouzy J."/>
            <person name="Langlade N."/>
            <person name="Munos S."/>
        </authorList>
    </citation>
    <scope>NUCLEOTIDE SEQUENCE</scope>
    <source>
        <tissue evidence="1">Leaves</tissue>
    </source>
</reference>
<dbReference type="InterPro" id="IPR011004">
    <property type="entry name" value="Trimer_LpxA-like_sf"/>
</dbReference>
<dbReference type="EMBL" id="MNCJ02000329">
    <property type="protein sequence ID" value="KAF5767468.1"/>
    <property type="molecule type" value="Genomic_DNA"/>
</dbReference>
<keyword evidence="3" id="KW-1185">Reference proteome</keyword>
<proteinExistence type="predicted"/>
<keyword evidence="1" id="KW-0808">Transferase</keyword>
<dbReference type="Gramene" id="mRNA:HanXRQr2_Chr14g0624681">
    <property type="protein sequence ID" value="mRNA:HanXRQr2_Chr14g0624681"/>
    <property type="gene ID" value="HanXRQr2_Chr14g0624681"/>
</dbReference>
<keyword evidence="1" id="KW-0012">Acyltransferase</keyword>
<accession>A0A251SEI1</accession>
<gene>
    <name evidence="2" type="ORF">HannXRQ_Chr14g0431241</name>
    <name evidence="1" type="ORF">HanXRQr2_Chr14g0624681</name>
</gene>
<protein>
    <submittedName>
        <fullName evidence="2">Putative trimeric LpxA-like protein</fullName>
    </submittedName>
    <submittedName>
        <fullName evidence="1">Serine O-acetyltransferase</fullName>
        <ecNumber evidence="1">2.3.1.30</ecNumber>
    </submittedName>
</protein>
<dbReference type="InterPro" id="IPR042122">
    <property type="entry name" value="Ser_AcTrfase_N_sf"/>
</dbReference>
<dbReference type="Gene3D" id="1.10.3130.10">
    <property type="entry name" value="serine acetyltransferase, domain 1"/>
    <property type="match status" value="1"/>
</dbReference>
<dbReference type="AlphaFoldDB" id="A0A251SEI1"/>
<dbReference type="Proteomes" id="UP000215914">
    <property type="component" value="Chromosome 14"/>
</dbReference>
<dbReference type="EMBL" id="CM007903">
    <property type="protein sequence ID" value="OTF97133.1"/>
    <property type="molecule type" value="Genomic_DNA"/>
</dbReference>
<name>A0A251SEI1_HELAN</name>
<dbReference type="STRING" id="4232.A0A251SEI1"/>
<dbReference type="EC" id="2.3.1.30" evidence="1"/>
<reference evidence="2" key="2">
    <citation type="submission" date="2017-02" db="EMBL/GenBank/DDBJ databases">
        <title>Sunflower complete genome.</title>
        <authorList>
            <person name="Langlade N."/>
            <person name="Munos S."/>
        </authorList>
    </citation>
    <scope>NUCLEOTIDE SEQUENCE [LARGE SCALE GENOMIC DNA]</scope>
    <source>
        <tissue evidence="2">Leaves</tissue>
    </source>
</reference>
<evidence type="ECO:0000313" key="2">
    <source>
        <dbReference type="EMBL" id="OTF97133.1"/>
    </source>
</evidence>
<dbReference type="GO" id="GO:0005829">
    <property type="term" value="C:cytosol"/>
    <property type="evidence" value="ECO:0000318"/>
    <property type="project" value="GO_Central"/>
</dbReference>
<dbReference type="OMA" id="MFRREPL"/>
<dbReference type="InParanoid" id="A0A251SEI1"/>
<reference evidence="1 3" key="1">
    <citation type="journal article" date="2017" name="Nature">
        <title>The sunflower genome provides insights into oil metabolism, flowering and Asterid evolution.</title>
        <authorList>
            <person name="Badouin H."/>
            <person name="Gouzy J."/>
            <person name="Grassa C.J."/>
            <person name="Murat F."/>
            <person name="Staton S.E."/>
            <person name="Cottret L."/>
            <person name="Lelandais-Briere C."/>
            <person name="Owens G.L."/>
            <person name="Carrere S."/>
            <person name="Mayjonade B."/>
            <person name="Legrand L."/>
            <person name="Gill N."/>
            <person name="Kane N.C."/>
            <person name="Bowers J.E."/>
            <person name="Hubner S."/>
            <person name="Bellec A."/>
            <person name="Berard A."/>
            <person name="Berges H."/>
            <person name="Blanchet N."/>
            <person name="Boniface M.C."/>
            <person name="Brunel D."/>
            <person name="Catrice O."/>
            <person name="Chaidir N."/>
            <person name="Claudel C."/>
            <person name="Donnadieu C."/>
            <person name="Faraut T."/>
            <person name="Fievet G."/>
            <person name="Helmstetter N."/>
            <person name="King M."/>
            <person name="Knapp S.J."/>
            <person name="Lai Z."/>
            <person name="Le Paslier M.C."/>
            <person name="Lippi Y."/>
            <person name="Lorenzon L."/>
            <person name="Mandel J.R."/>
            <person name="Marage G."/>
            <person name="Marchand G."/>
            <person name="Marquand E."/>
            <person name="Bret-Mestries E."/>
            <person name="Morien E."/>
            <person name="Nambeesan S."/>
            <person name="Nguyen T."/>
            <person name="Pegot-Espagnet P."/>
            <person name="Pouilly N."/>
            <person name="Raftis F."/>
            <person name="Sallet E."/>
            <person name="Schiex T."/>
            <person name="Thomas J."/>
            <person name="Vandecasteele C."/>
            <person name="Vares D."/>
            <person name="Vear F."/>
            <person name="Vautrin S."/>
            <person name="Crespi M."/>
            <person name="Mangin B."/>
            <person name="Burke J.M."/>
            <person name="Salse J."/>
            <person name="Munos S."/>
            <person name="Vincourt P."/>
            <person name="Rieseberg L.H."/>
            <person name="Langlade N.B."/>
        </authorList>
    </citation>
    <scope>NUCLEOTIDE SEQUENCE [LARGE SCALE GENOMIC DNA]</scope>
    <source>
        <strain evidence="3">cv. SF193</strain>
        <tissue evidence="1">Leaves</tissue>
    </source>
</reference>
<evidence type="ECO:0000313" key="1">
    <source>
        <dbReference type="EMBL" id="KAF5767468.1"/>
    </source>
</evidence>
<evidence type="ECO:0000313" key="3">
    <source>
        <dbReference type="Proteomes" id="UP000215914"/>
    </source>
</evidence>
<dbReference type="SUPFAM" id="SSF51161">
    <property type="entry name" value="Trimeric LpxA-like enzymes"/>
    <property type="match status" value="1"/>
</dbReference>
<sequence length="141" mass="15830">MYQCLPTHSTDLGLSFVFWPNHQAFKERDPSCLSYCSALLYLKFKILLYGYHSLQTHRVAHALWNQWRKVLALALQSRVSEGILLDHGTGLVIGEIAVIGDRVSQMQGVTLGELGILKLVKVQGLLSVLLFLRMLQISGHV</sequence>